<dbReference type="AlphaFoldDB" id="A0A4Y2BF31"/>
<name>A0A4Y2BF31_ARAVE</name>
<organism evidence="1 2">
    <name type="scientific">Araneus ventricosus</name>
    <name type="common">Orbweaver spider</name>
    <name type="synonym">Epeira ventricosa</name>
    <dbReference type="NCBI Taxonomy" id="182803"/>
    <lineage>
        <taxon>Eukaryota</taxon>
        <taxon>Metazoa</taxon>
        <taxon>Ecdysozoa</taxon>
        <taxon>Arthropoda</taxon>
        <taxon>Chelicerata</taxon>
        <taxon>Arachnida</taxon>
        <taxon>Araneae</taxon>
        <taxon>Araneomorphae</taxon>
        <taxon>Entelegynae</taxon>
        <taxon>Araneoidea</taxon>
        <taxon>Araneidae</taxon>
        <taxon>Araneus</taxon>
    </lineage>
</organism>
<dbReference type="OrthoDB" id="10555439at2759"/>
<reference evidence="1 2" key="1">
    <citation type="journal article" date="2019" name="Sci. Rep.">
        <title>Orb-weaving spider Araneus ventricosus genome elucidates the spidroin gene catalogue.</title>
        <authorList>
            <person name="Kono N."/>
            <person name="Nakamura H."/>
            <person name="Ohtoshi R."/>
            <person name="Moran D.A.P."/>
            <person name="Shinohara A."/>
            <person name="Yoshida Y."/>
            <person name="Fujiwara M."/>
            <person name="Mori M."/>
            <person name="Tomita M."/>
            <person name="Arakawa K."/>
        </authorList>
    </citation>
    <scope>NUCLEOTIDE SEQUENCE [LARGE SCALE GENOMIC DNA]</scope>
</reference>
<dbReference type="EMBL" id="BGPR01000071">
    <property type="protein sequence ID" value="GBL90357.1"/>
    <property type="molecule type" value="Genomic_DNA"/>
</dbReference>
<sequence length="153" mass="17600">MTHPASYRISRNAFLLIATAIPVGWEECVLIVQSDRADDTWCTPLIVRTERVGEIVYKLETERTRGRIGMLYRYLIVPKRGGLQNYAQCLIAGRMGIVEKSSLCAARGHVEITSTTKGSFHFNCRLKLHLIQKFILEGYKEVNYQIKAKLYYR</sequence>
<gene>
    <name evidence="1" type="ORF">AVEN_178805_1</name>
</gene>
<proteinExistence type="predicted"/>
<evidence type="ECO:0000313" key="1">
    <source>
        <dbReference type="EMBL" id="GBL90357.1"/>
    </source>
</evidence>
<comment type="caution">
    <text evidence="1">The sequence shown here is derived from an EMBL/GenBank/DDBJ whole genome shotgun (WGS) entry which is preliminary data.</text>
</comment>
<dbReference type="Proteomes" id="UP000499080">
    <property type="component" value="Unassembled WGS sequence"/>
</dbReference>
<accession>A0A4Y2BF31</accession>
<keyword evidence="2" id="KW-1185">Reference proteome</keyword>
<evidence type="ECO:0000313" key="2">
    <source>
        <dbReference type="Proteomes" id="UP000499080"/>
    </source>
</evidence>
<protein>
    <submittedName>
        <fullName evidence="1">Uncharacterized protein</fullName>
    </submittedName>
</protein>